<dbReference type="EMBL" id="JAHRIP010050983">
    <property type="protein sequence ID" value="MEQ2301003.1"/>
    <property type="molecule type" value="Genomic_DNA"/>
</dbReference>
<feature type="region of interest" description="Disordered" evidence="1">
    <location>
        <begin position="1"/>
        <end position="35"/>
    </location>
</feature>
<reference evidence="2 3" key="1">
    <citation type="submission" date="2021-06" db="EMBL/GenBank/DDBJ databases">
        <authorList>
            <person name="Palmer J.M."/>
        </authorList>
    </citation>
    <scope>NUCLEOTIDE SEQUENCE [LARGE SCALE GENOMIC DNA]</scope>
    <source>
        <strain evidence="2 3">AS_MEX2019</strain>
        <tissue evidence="2">Muscle</tissue>
    </source>
</reference>
<proteinExistence type="predicted"/>
<organism evidence="2 3">
    <name type="scientific">Ameca splendens</name>
    <dbReference type="NCBI Taxonomy" id="208324"/>
    <lineage>
        <taxon>Eukaryota</taxon>
        <taxon>Metazoa</taxon>
        <taxon>Chordata</taxon>
        <taxon>Craniata</taxon>
        <taxon>Vertebrata</taxon>
        <taxon>Euteleostomi</taxon>
        <taxon>Actinopterygii</taxon>
        <taxon>Neopterygii</taxon>
        <taxon>Teleostei</taxon>
        <taxon>Neoteleostei</taxon>
        <taxon>Acanthomorphata</taxon>
        <taxon>Ovalentaria</taxon>
        <taxon>Atherinomorphae</taxon>
        <taxon>Cyprinodontiformes</taxon>
        <taxon>Goodeidae</taxon>
        <taxon>Ameca</taxon>
    </lineage>
</organism>
<feature type="compositionally biased region" description="Polar residues" evidence="1">
    <location>
        <begin position="7"/>
        <end position="19"/>
    </location>
</feature>
<keyword evidence="3" id="KW-1185">Reference proteome</keyword>
<dbReference type="Proteomes" id="UP001469553">
    <property type="component" value="Unassembled WGS sequence"/>
</dbReference>
<feature type="non-terminal residue" evidence="2">
    <location>
        <position position="1"/>
    </location>
</feature>
<name>A0ABV0Z484_9TELE</name>
<dbReference type="Pfam" id="PF00859">
    <property type="entry name" value="CTF_NFI"/>
    <property type="match status" value="1"/>
</dbReference>
<gene>
    <name evidence="2" type="ORF">AMECASPLE_031609</name>
</gene>
<comment type="caution">
    <text evidence="2">The sequence shown here is derived from an EMBL/GenBank/DDBJ whole genome shotgun (WGS) entry which is preliminary data.</text>
</comment>
<dbReference type="InterPro" id="IPR000647">
    <property type="entry name" value="CTF/NFI"/>
</dbReference>
<sequence length="129" mass="14130">FSFFPPETSQSESPNQASESDIKEQPENGHLGFQDSFVTPGVFTVAELVRVSQSESSSLSVSFTLIDAAARLGLVLHAGFSCPIITLALLLHSFPAAHLLQNLMFPSAAEEPQWTELDQKDQQKTPNWL</sequence>
<protein>
    <submittedName>
        <fullName evidence="2">Uncharacterized protein</fullName>
    </submittedName>
</protein>
<evidence type="ECO:0000313" key="3">
    <source>
        <dbReference type="Proteomes" id="UP001469553"/>
    </source>
</evidence>
<accession>A0ABV0Z484</accession>
<evidence type="ECO:0000313" key="2">
    <source>
        <dbReference type="EMBL" id="MEQ2301003.1"/>
    </source>
</evidence>
<evidence type="ECO:0000256" key="1">
    <source>
        <dbReference type="SAM" id="MobiDB-lite"/>
    </source>
</evidence>